<dbReference type="Pfam" id="PF00884">
    <property type="entry name" value="Sulfatase"/>
    <property type="match status" value="1"/>
</dbReference>
<sequence>MNDYNDLFNSISTPPTVPSQLPMRQPSRFMLAALVIVACFASPSFAAQPPNIVLMLSDDMGWADPGFQGGDGDLTPNLDRLAGQSLRLSQFYAHSVCAPTRCALMTGRYAFRNWMDWRSEDFGKPSYLNKLGLELAHQPDGTPTRMLHGLDTGEHTIAEALKASGYFTALIGKWHLGEWLPGQLPMGQGFDHQYGHYGWGIDYNNYTIPHNSPATFAVYDWHRNQQPLDEQGYSTDLFANEAVRLISERSKDVPFFIYVPFNAIHGPLEDIPRYTDTLDKRSAALKCLDDAVGRIVGAVDQYGFSENTIVVFANDNGGLTEEVNRPYRGTKNTTFEGGVRVACTMRWPGKIPAGKTSDAMMHVVDLLPTFVALAGGSTEPCRTLDGMDMSDVILKGRPSPRDEIVYEVAGSVRLPTIRSGDFKLMGDMLYNIASDPTESADVAAQHPEVVARLKARLEAVGKQRPPLEKVIGSPPTLMDPPQPWVYGQAENRDAPDWLKERVVKVRSTQPQSWPPGETPWPQAPTGATIQYKGDGR</sequence>
<dbReference type="GO" id="GO:0004065">
    <property type="term" value="F:arylsulfatase activity"/>
    <property type="evidence" value="ECO:0007669"/>
    <property type="project" value="UniProtKB-EC"/>
</dbReference>
<dbReference type="InterPro" id="IPR017850">
    <property type="entry name" value="Alkaline_phosphatase_core_sf"/>
</dbReference>
<dbReference type="SUPFAM" id="SSF53649">
    <property type="entry name" value="Alkaline phosphatase-like"/>
    <property type="match status" value="1"/>
</dbReference>
<evidence type="ECO:0000313" key="8">
    <source>
        <dbReference type="Proteomes" id="UP000321353"/>
    </source>
</evidence>
<dbReference type="Gene3D" id="3.40.720.10">
    <property type="entry name" value="Alkaline Phosphatase, subunit A"/>
    <property type="match status" value="1"/>
</dbReference>
<keyword evidence="2" id="KW-0479">Metal-binding</keyword>
<dbReference type="AlphaFoldDB" id="A0A5B9MJH2"/>
<name>A0A5B9MJH2_9BACT</name>
<keyword evidence="3 7" id="KW-0378">Hydrolase</keyword>
<dbReference type="Proteomes" id="UP000321353">
    <property type="component" value="Chromosome"/>
</dbReference>
<accession>A0A5B9MJH2</accession>
<feature type="region of interest" description="Disordered" evidence="5">
    <location>
        <begin position="505"/>
        <end position="536"/>
    </location>
</feature>
<proteinExistence type="inferred from homology"/>
<evidence type="ECO:0000313" key="7">
    <source>
        <dbReference type="EMBL" id="QEG01359.1"/>
    </source>
</evidence>
<dbReference type="PROSITE" id="PS00523">
    <property type="entry name" value="SULFATASE_1"/>
    <property type="match status" value="1"/>
</dbReference>
<dbReference type="Gene3D" id="3.30.1120.10">
    <property type="match status" value="1"/>
</dbReference>
<comment type="similarity">
    <text evidence="1">Belongs to the sulfatase family.</text>
</comment>
<dbReference type="GO" id="GO:0046872">
    <property type="term" value="F:metal ion binding"/>
    <property type="evidence" value="ECO:0007669"/>
    <property type="project" value="UniProtKB-KW"/>
</dbReference>
<evidence type="ECO:0000256" key="5">
    <source>
        <dbReference type="SAM" id="MobiDB-lite"/>
    </source>
</evidence>
<evidence type="ECO:0000256" key="4">
    <source>
        <dbReference type="ARBA" id="ARBA00022837"/>
    </source>
</evidence>
<gene>
    <name evidence="7" type="primary">atsA_74</name>
    <name evidence="7" type="ORF">Mal15_54350</name>
</gene>
<dbReference type="PANTHER" id="PTHR42693">
    <property type="entry name" value="ARYLSULFATASE FAMILY MEMBER"/>
    <property type="match status" value="1"/>
</dbReference>
<dbReference type="EMBL" id="CP036264">
    <property type="protein sequence ID" value="QEG01359.1"/>
    <property type="molecule type" value="Genomic_DNA"/>
</dbReference>
<evidence type="ECO:0000256" key="3">
    <source>
        <dbReference type="ARBA" id="ARBA00022801"/>
    </source>
</evidence>
<dbReference type="EC" id="3.1.6.1" evidence="7"/>
<dbReference type="InterPro" id="IPR024607">
    <property type="entry name" value="Sulfatase_CS"/>
</dbReference>
<dbReference type="KEGG" id="smam:Mal15_54350"/>
<organism evidence="7 8">
    <name type="scientific">Stieleria maiorica</name>
    <dbReference type="NCBI Taxonomy" id="2795974"/>
    <lineage>
        <taxon>Bacteria</taxon>
        <taxon>Pseudomonadati</taxon>
        <taxon>Planctomycetota</taxon>
        <taxon>Planctomycetia</taxon>
        <taxon>Pirellulales</taxon>
        <taxon>Pirellulaceae</taxon>
        <taxon>Stieleria</taxon>
    </lineage>
</organism>
<dbReference type="PANTHER" id="PTHR42693:SF53">
    <property type="entry name" value="ENDO-4-O-SULFATASE"/>
    <property type="match status" value="1"/>
</dbReference>
<dbReference type="CDD" id="cd16029">
    <property type="entry name" value="4-S"/>
    <property type="match status" value="1"/>
</dbReference>
<protein>
    <submittedName>
        <fullName evidence="7">Arylsulfatase</fullName>
        <ecNumber evidence="7">3.1.6.1</ecNumber>
    </submittedName>
</protein>
<dbReference type="InterPro" id="IPR050738">
    <property type="entry name" value="Sulfatase"/>
</dbReference>
<evidence type="ECO:0000259" key="6">
    <source>
        <dbReference type="Pfam" id="PF00884"/>
    </source>
</evidence>
<feature type="domain" description="Sulfatase N-terminal" evidence="6">
    <location>
        <begin position="50"/>
        <end position="375"/>
    </location>
</feature>
<keyword evidence="4" id="KW-0106">Calcium</keyword>
<keyword evidence="8" id="KW-1185">Reference proteome</keyword>
<evidence type="ECO:0000256" key="2">
    <source>
        <dbReference type="ARBA" id="ARBA00022723"/>
    </source>
</evidence>
<dbReference type="PROSITE" id="PS00149">
    <property type="entry name" value="SULFATASE_2"/>
    <property type="match status" value="1"/>
</dbReference>
<reference evidence="7 8" key="1">
    <citation type="submission" date="2019-02" db="EMBL/GenBank/DDBJ databases">
        <title>Planctomycetal bacteria perform biofilm scaping via a novel small molecule.</title>
        <authorList>
            <person name="Jeske O."/>
            <person name="Boedeker C."/>
            <person name="Wiegand S."/>
            <person name="Breitling P."/>
            <person name="Kallscheuer N."/>
            <person name="Jogler M."/>
            <person name="Rohde M."/>
            <person name="Petersen J."/>
            <person name="Medema M.H."/>
            <person name="Surup F."/>
            <person name="Jogler C."/>
        </authorList>
    </citation>
    <scope>NUCLEOTIDE SEQUENCE [LARGE SCALE GENOMIC DNA]</scope>
    <source>
        <strain evidence="7 8">Mal15</strain>
    </source>
</reference>
<dbReference type="InterPro" id="IPR000917">
    <property type="entry name" value="Sulfatase_N"/>
</dbReference>
<evidence type="ECO:0000256" key="1">
    <source>
        <dbReference type="ARBA" id="ARBA00008779"/>
    </source>
</evidence>
<feature type="compositionally biased region" description="Pro residues" evidence="5">
    <location>
        <begin position="512"/>
        <end position="522"/>
    </location>
</feature>